<evidence type="ECO:0000313" key="5">
    <source>
        <dbReference type="Proteomes" id="UP000030152"/>
    </source>
</evidence>
<dbReference type="SUPFAM" id="SSF52266">
    <property type="entry name" value="SGNH hydrolase"/>
    <property type="match status" value="1"/>
</dbReference>
<dbReference type="InterPro" id="IPR013830">
    <property type="entry name" value="SGNH_hydro"/>
</dbReference>
<organism evidence="4 5">
    <name type="scientific">Flavobacterium rivuli WB 3.3-2 = DSM 21788</name>
    <dbReference type="NCBI Taxonomy" id="1121895"/>
    <lineage>
        <taxon>Bacteria</taxon>
        <taxon>Pseudomonadati</taxon>
        <taxon>Bacteroidota</taxon>
        <taxon>Flavobacteriia</taxon>
        <taxon>Flavobacteriales</taxon>
        <taxon>Flavobacteriaceae</taxon>
        <taxon>Flavobacterium</taxon>
    </lineage>
</organism>
<dbReference type="OrthoDB" id="9807041at2"/>
<gene>
    <name evidence="4" type="ORF">Q765_12515</name>
</gene>
<dbReference type="PANTHER" id="PTHR43695:SF1">
    <property type="entry name" value="RHAMNOGALACTURONAN ACETYLESTERASE"/>
    <property type="match status" value="1"/>
</dbReference>
<accession>A0A0A2M1K3</accession>
<dbReference type="PANTHER" id="PTHR43695">
    <property type="entry name" value="PUTATIVE (AFU_ORTHOLOGUE AFUA_2G17250)-RELATED"/>
    <property type="match status" value="1"/>
</dbReference>
<dbReference type="InterPro" id="IPR036514">
    <property type="entry name" value="SGNH_hydro_sf"/>
</dbReference>
<dbReference type="EMBL" id="JRLX01000013">
    <property type="protein sequence ID" value="KGO86134.1"/>
    <property type="molecule type" value="Genomic_DNA"/>
</dbReference>
<evidence type="ECO:0000256" key="1">
    <source>
        <dbReference type="ARBA" id="ARBA00008668"/>
    </source>
</evidence>
<comment type="similarity">
    <text evidence="1">Belongs to the 'GDSL' lipolytic enzyme family.</text>
</comment>
<dbReference type="InterPro" id="IPR037459">
    <property type="entry name" value="RhgT-like"/>
</dbReference>
<name>A0A0A2M1K3_9FLAO</name>
<proteinExistence type="inferred from homology"/>
<reference evidence="4 5" key="1">
    <citation type="submission" date="2013-09" db="EMBL/GenBank/DDBJ databases">
        <authorList>
            <person name="Zeng Z."/>
            <person name="Chen C."/>
        </authorList>
    </citation>
    <scope>NUCLEOTIDE SEQUENCE [LARGE SCALE GENOMIC DNA]</scope>
    <source>
        <strain evidence="4 5">WB 3.3-2</strain>
    </source>
</reference>
<keyword evidence="2" id="KW-0378">Hydrolase</keyword>
<keyword evidence="5" id="KW-1185">Reference proteome</keyword>
<sequence>MKLFKTLFILVLAVIILQSFKKDHVNIWMIGDSTMAPKKKEAFPELGWGVALSNFIKSDVTIHNHAVNGRSTLSFINENGWKNVCDSIQPGDYVIIQFGHNDQKPKPDRHTEPFGSFKDNLKKFIAEARSHKATPVLCSSIVRRHFNGKGNLVDTHKDYIIATKQVATETATDYVDMEKLTRKLVLDMGPQGSKTIYNFTDKKQDSTHLNVEGANVVAKLFVDDAQKRKLPIAKYFKTKK</sequence>
<dbReference type="eggNOG" id="COG2755">
    <property type="taxonomic scope" value="Bacteria"/>
</dbReference>
<feature type="domain" description="SGNH hydrolase-type esterase" evidence="3">
    <location>
        <begin position="30"/>
        <end position="214"/>
    </location>
</feature>
<evidence type="ECO:0000256" key="2">
    <source>
        <dbReference type="ARBA" id="ARBA00022801"/>
    </source>
</evidence>
<dbReference type="CDD" id="cd01821">
    <property type="entry name" value="Rhamnogalacturan_acetylesterase_like"/>
    <property type="match status" value="1"/>
</dbReference>
<evidence type="ECO:0000259" key="3">
    <source>
        <dbReference type="Pfam" id="PF13472"/>
    </source>
</evidence>
<dbReference type="Proteomes" id="UP000030152">
    <property type="component" value="Unassembled WGS sequence"/>
</dbReference>
<evidence type="ECO:0000313" key="4">
    <source>
        <dbReference type="EMBL" id="KGO86134.1"/>
    </source>
</evidence>
<dbReference type="STRING" id="1121895.GCA_000378485_03321"/>
<dbReference type="Pfam" id="PF13472">
    <property type="entry name" value="Lipase_GDSL_2"/>
    <property type="match status" value="1"/>
</dbReference>
<protein>
    <submittedName>
        <fullName evidence="4">Carbohydrate esterase</fullName>
    </submittedName>
</protein>
<dbReference type="GO" id="GO:0016788">
    <property type="term" value="F:hydrolase activity, acting on ester bonds"/>
    <property type="evidence" value="ECO:0007669"/>
    <property type="project" value="UniProtKB-ARBA"/>
</dbReference>
<comment type="caution">
    <text evidence="4">The sequence shown here is derived from an EMBL/GenBank/DDBJ whole genome shotgun (WGS) entry which is preliminary data.</text>
</comment>
<dbReference type="AlphaFoldDB" id="A0A0A2M1K3"/>
<dbReference type="RefSeq" id="WP_020214496.1">
    <property type="nucleotide sequence ID" value="NZ_JRLX01000013.1"/>
</dbReference>
<dbReference type="Gene3D" id="3.40.50.1110">
    <property type="entry name" value="SGNH hydrolase"/>
    <property type="match status" value="1"/>
</dbReference>